<proteinExistence type="predicted"/>
<protein>
    <recommendedName>
        <fullName evidence="3">Spastin/Vps4 C-terminal domain-containing protein</fullName>
    </recommendedName>
</protein>
<keyword evidence="1" id="KW-0547">Nucleotide-binding</keyword>
<evidence type="ECO:0000256" key="2">
    <source>
        <dbReference type="ARBA" id="ARBA00022840"/>
    </source>
</evidence>
<dbReference type="InterPro" id="IPR015415">
    <property type="entry name" value="Spast_Vps4_C"/>
</dbReference>
<dbReference type="AlphaFoldDB" id="A0A0B7BNL3"/>
<dbReference type="Pfam" id="PF09336">
    <property type="entry name" value="Vps4_C"/>
    <property type="match status" value="1"/>
</dbReference>
<gene>
    <name evidence="4" type="primary">ORF197085</name>
</gene>
<name>A0A0B7BNL3_9EUPU</name>
<keyword evidence="2" id="KW-0067">ATP-binding</keyword>
<organism evidence="4">
    <name type="scientific">Arion vulgaris</name>
    <dbReference type="NCBI Taxonomy" id="1028688"/>
    <lineage>
        <taxon>Eukaryota</taxon>
        <taxon>Metazoa</taxon>
        <taxon>Spiralia</taxon>
        <taxon>Lophotrochozoa</taxon>
        <taxon>Mollusca</taxon>
        <taxon>Gastropoda</taxon>
        <taxon>Heterobranchia</taxon>
        <taxon>Euthyneura</taxon>
        <taxon>Panpulmonata</taxon>
        <taxon>Eupulmonata</taxon>
        <taxon>Stylommatophora</taxon>
        <taxon>Helicina</taxon>
        <taxon>Arionoidea</taxon>
        <taxon>Arionidae</taxon>
        <taxon>Arion</taxon>
    </lineage>
</organism>
<feature type="domain" description="Spastin/Vps4 C-terminal" evidence="3">
    <location>
        <begin position="34"/>
        <end position="94"/>
    </location>
</feature>
<evidence type="ECO:0000259" key="3">
    <source>
        <dbReference type="Pfam" id="PF09336"/>
    </source>
</evidence>
<dbReference type="GO" id="GO:0005524">
    <property type="term" value="F:ATP binding"/>
    <property type="evidence" value="ECO:0007669"/>
    <property type="project" value="UniProtKB-KW"/>
</dbReference>
<evidence type="ECO:0000256" key="1">
    <source>
        <dbReference type="ARBA" id="ARBA00022741"/>
    </source>
</evidence>
<sequence length="97" mass="10789">MLLCSLRKVQTATHFRKVRGPSRDNPDRIIDDLLTPCSPGAPGAIEMSWMDVPGDKLLEPIVSMSDMLMAISNSKPTVNEEDLKRLQKFTEDFGVEG</sequence>
<dbReference type="Gene3D" id="1.10.8.60">
    <property type="match status" value="1"/>
</dbReference>
<reference evidence="4" key="1">
    <citation type="submission" date="2014-12" db="EMBL/GenBank/DDBJ databases">
        <title>Insight into the proteome of Arion vulgaris.</title>
        <authorList>
            <person name="Aradska J."/>
            <person name="Bulat T."/>
            <person name="Smidak R."/>
            <person name="Sarate P."/>
            <person name="Gangsoo J."/>
            <person name="Sialana F."/>
            <person name="Bilban M."/>
            <person name="Lubec G."/>
        </authorList>
    </citation>
    <scope>NUCLEOTIDE SEQUENCE</scope>
    <source>
        <tissue evidence="4">Skin</tissue>
    </source>
</reference>
<evidence type="ECO:0000313" key="4">
    <source>
        <dbReference type="EMBL" id="CEK93760.1"/>
    </source>
</evidence>
<accession>A0A0B7BNL3</accession>
<dbReference type="EMBL" id="HACG01046895">
    <property type="protein sequence ID" value="CEK93760.1"/>
    <property type="molecule type" value="Transcribed_RNA"/>
</dbReference>